<dbReference type="AlphaFoldDB" id="A0A3M6AMZ7"/>
<accession>A0A3M6AMZ7</accession>
<gene>
    <name evidence="1" type="ORF">ALP16_200019</name>
</gene>
<sequence>MCKPVLRRDRLNFGYDNLFQNPTICSRRLPCSLFNGSFQTVLWKDLRLVFPRCPKHQRKRQTISSALNLIRNLRNRVFHHEQFLWLAPSLLDLHMKGTEVIGWLDPQLVPWLAQYDRLPATWAISQGYSSG</sequence>
<evidence type="ECO:0008006" key="3">
    <source>
        <dbReference type="Google" id="ProtNLM"/>
    </source>
</evidence>
<dbReference type="EMBL" id="RBUN01000153">
    <property type="protein sequence ID" value="RMV20532.1"/>
    <property type="molecule type" value="Genomic_DNA"/>
</dbReference>
<evidence type="ECO:0000313" key="2">
    <source>
        <dbReference type="Proteomes" id="UP000272703"/>
    </source>
</evidence>
<reference evidence="1 2" key="1">
    <citation type="submission" date="2018-08" db="EMBL/GenBank/DDBJ databases">
        <title>Recombination of ecologically and evolutionarily significant loci maintains genetic cohesion in the Pseudomonas syringae species complex.</title>
        <authorList>
            <person name="Dillon M."/>
            <person name="Thakur S."/>
            <person name="Almeida R.N.D."/>
            <person name="Weir B.S."/>
            <person name="Guttman D.S."/>
        </authorList>
    </citation>
    <scope>NUCLEOTIDE SEQUENCE [LARGE SCALE GENOMIC DNA]</scope>
    <source>
        <strain evidence="1 2">ICMP 11897</strain>
    </source>
</reference>
<evidence type="ECO:0000313" key="1">
    <source>
        <dbReference type="EMBL" id="RMV20532.1"/>
    </source>
</evidence>
<name>A0A3M6AMZ7_PSESS</name>
<comment type="caution">
    <text evidence="1">The sequence shown here is derived from an EMBL/GenBank/DDBJ whole genome shotgun (WGS) entry which is preliminary data.</text>
</comment>
<organism evidence="1 2">
    <name type="scientific">Pseudomonas savastanoi</name>
    <name type="common">Pseudomonas syringae pv. savastanoi</name>
    <dbReference type="NCBI Taxonomy" id="29438"/>
    <lineage>
        <taxon>Bacteria</taxon>
        <taxon>Pseudomonadati</taxon>
        <taxon>Pseudomonadota</taxon>
        <taxon>Gammaproteobacteria</taxon>
        <taxon>Pseudomonadales</taxon>
        <taxon>Pseudomonadaceae</taxon>
        <taxon>Pseudomonas</taxon>
    </lineage>
</organism>
<protein>
    <recommendedName>
        <fullName evidence="3">Abi-like protein</fullName>
    </recommendedName>
</protein>
<dbReference type="Proteomes" id="UP000272703">
    <property type="component" value="Unassembled WGS sequence"/>
</dbReference>
<proteinExistence type="predicted"/>